<dbReference type="SMART" id="SM00031">
    <property type="entry name" value="DED"/>
    <property type="match status" value="1"/>
</dbReference>
<dbReference type="Gene3D" id="1.10.533.10">
    <property type="entry name" value="Death Domain, Fas"/>
    <property type="match status" value="2"/>
</dbReference>
<dbReference type="PROSITE" id="PS50168">
    <property type="entry name" value="DED"/>
    <property type="match status" value="1"/>
</dbReference>
<dbReference type="GO" id="GO:0045089">
    <property type="term" value="P:positive regulation of innate immune response"/>
    <property type="evidence" value="ECO:0007669"/>
    <property type="project" value="TreeGrafter"/>
</dbReference>
<dbReference type="GO" id="GO:0097191">
    <property type="term" value="P:extrinsic apoptotic signaling pathway"/>
    <property type="evidence" value="ECO:0007669"/>
    <property type="project" value="TreeGrafter"/>
</dbReference>
<dbReference type="InterPro" id="IPR016729">
    <property type="entry name" value="FADD"/>
</dbReference>
<dbReference type="Pfam" id="PF00531">
    <property type="entry name" value="Death"/>
    <property type="match status" value="1"/>
</dbReference>
<evidence type="ECO:0000259" key="1">
    <source>
        <dbReference type="PROSITE" id="PS50017"/>
    </source>
</evidence>
<dbReference type="GO" id="GO:0042981">
    <property type="term" value="P:regulation of apoptotic process"/>
    <property type="evidence" value="ECO:0007669"/>
    <property type="project" value="InterPro"/>
</dbReference>
<dbReference type="PANTHER" id="PTHR15077">
    <property type="entry name" value="FAS-ASSOCIATING DEATH DOMAIN-CONTAINING PROTEIN FADD"/>
    <property type="match status" value="1"/>
</dbReference>
<dbReference type="InterPro" id="IPR011029">
    <property type="entry name" value="DEATH-like_dom_sf"/>
</dbReference>
<feature type="domain" description="DED" evidence="2">
    <location>
        <begin position="3"/>
        <end position="81"/>
    </location>
</feature>
<evidence type="ECO:0008006" key="5">
    <source>
        <dbReference type="Google" id="ProtNLM"/>
    </source>
</evidence>
<dbReference type="SMART" id="SM00005">
    <property type="entry name" value="DEATH"/>
    <property type="match status" value="1"/>
</dbReference>
<dbReference type="GO" id="GO:0005123">
    <property type="term" value="F:death receptor binding"/>
    <property type="evidence" value="ECO:0007669"/>
    <property type="project" value="TreeGrafter"/>
</dbReference>
<dbReference type="Proteomes" id="UP000694569">
    <property type="component" value="Unplaced"/>
</dbReference>
<reference evidence="3" key="1">
    <citation type="submission" date="2025-08" db="UniProtKB">
        <authorList>
            <consortium name="Ensembl"/>
        </authorList>
    </citation>
    <scope>IDENTIFICATION</scope>
</reference>
<dbReference type="GO" id="GO:0089720">
    <property type="term" value="F:caspase binding"/>
    <property type="evidence" value="ECO:0007669"/>
    <property type="project" value="TreeGrafter"/>
</dbReference>
<protein>
    <recommendedName>
        <fullName evidence="5">FADD</fullName>
    </recommendedName>
</protein>
<dbReference type="SUPFAM" id="SSF47986">
    <property type="entry name" value="DEATH domain"/>
    <property type="match status" value="2"/>
</dbReference>
<dbReference type="PANTHER" id="PTHR15077:SF10">
    <property type="entry name" value="FAS-ASSOCIATED DEATH DOMAIN PROTEIN"/>
    <property type="match status" value="1"/>
</dbReference>
<dbReference type="InterPro" id="IPR000488">
    <property type="entry name" value="Death_dom"/>
</dbReference>
<reference evidence="3" key="2">
    <citation type="submission" date="2025-09" db="UniProtKB">
        <authorList>
            <consortium name="Ensembl"/>
        </authorList>
    </citation>
    <scope>IDENTIFICATION</scope>
</reference>
<feature type="domain" description="Death" evidence="1">
    <location>
        <begin position="116"/>
        <end position="186"/>
    </location>
</feature>
<dbReference type="GO" id="GO:0031265">
    <property type="term" value="C:CD95 death-inducing signaling complex"/>
    <property type="evidence" value="ECO:0007669"/>
    <property type="project" value="TreeGrafter"/>
</dbReference>
<dbReference type="CDD" id="cd08336">
    <property type="entry name" value="DED_FADD"/>
    <property type="match status" value="1"/>
</dbReference>
<sequence length="189" mass="21936">MEELNVMLLGIGAQLDDKELKDLKFLCRDKIVKKKMEQINSATDLFTRLMELNEISNENLHMLIKLLKVIKRDDLVIEVQNYQTNHLGFSTNSPLQERSQLDQAIDIICDNLGASNWKMFMRRLGISDVMLDNAVTANPYSLYEQQRHCLREWRQRKGDAANISALREALLNCRLRLLDDMLTEELGLN</sequence>
<evidence type="ECO:0000313" key="3">
    <source>
        <dbReference type="Ensembl" id="ENSLLEP00000029780.1"/>
    </source>
</evidence>
<organism evidence="3 4">
    <name type="scientific">Leptobrachium leishanense</name>
    <name type="common">Leishan spiny toad</name>
    <dbReference type="NCBI Taxonomy" id="445787"/>
    <lineage>
        <taxon>Eukaryota</taxon>
        <taxon>Metazoa</taxon>
        <taxon>Chordata</taxon>
        <taxon>Craniata</taxon>
        <taxon>Vertebrata</taxon>
        <taxon>Euteleostomi</taxon>
        <taxon>Amphibia</taxon>
        <taxon>Batrachia</taxon>
        <taxon>Anura</taxon>
        <taxon>Pelobatoidea</taxon>
        <taxon>Megophryidae</taxon>
        <taxon>Leptobrachium</taxon>
    </lineage>
</organism>
<accession>A0A8C5PZ46</accession>
<proteinExistence type="predicted"/>
<dbReference type="OrthoDB" id="100767at2759"/>
<keyword evidence="4" id="KW-1185">Reference proteome</keyword>
<dbReference type="AlphaFoldDB" id="A0A8C5PZ46"/>
<evidence type="ECO:0000313" key="4">
    <source>
        <dbReference type="Proteomes" id="UP000694569"/>
    </source>
</evidence>
<dbReference type="GeneTree" id="ENSGT00390000002105"/>
<dbReference type="Ensembl" id="ENSLLET00000030929.1">
    <property type="protein sequence ID" value="ENSLLEP00000029780.1"/>
    <property type="gene ID" value="ENSLLEG00000018889.1"/>
</dbReference>
<dbReference type="Pfam" id="PF01335">
    <property type="entry name" value="DED"/>
    <property type="match status" value="1"/>
</dbReference>
<name>A0A8C5PZ46_9ANUR</name>
<evidence type="ECO:0000259" key="2">
    <source>
        <dbReference type="PROSITE" id="PS50168"/>
    </source>
</evidence>
<dbReference type="PROSITE" id="PS50017">
    <property type="entry name" value="DEATH_DOMAIN"/>
    <property type="match status" value="1"/>
</dbReference>
<dbReference type="InterPro" id="IPR001875">
    <property type="entry name" value="DED_dom"/>
</dbReference>